<protein>
    <submittedName>
        <fullName evidence="2">Limonene-1,2-epoxide hydrolase</fullName>
    </submittedName>
</protein>
<dbReference type="KEGG" id="ctak:4412677_00737"/>
<reference evidence="2 3" key="1">
    <citation type="submission" date="2017-06" db="EMBL/GenBank/DDBJ databases">
        <authorList>
            <consortium name="Pathogen Informatics"/>
        </authorList>
    </citation>
    <scope>NUCLEOTIDE SEQUENCE [LARGE SCALE GENOMIC DNA]</scope>
    <source>
        <strain evidence="2 3">NCTC13490</strain>
    </source>
</reference>
<keyword evidence="2" id="KW-0378">Hydrolase</keyword>
<proteinExistence type="predicted"/>
<dbReference type="Gene3D" id="3.10.450.50">
    <property type="match status" value="1"/>
</dbReference>
<keyword evidence="3" id="KW-1185">Reference proteome</keyword>
<dbReference type="AlphaFoldDB" id="A0A239WV73"/>
<dbReference type="RefSeq" id="WP_095070502.1">
    <property type="nucleotide sequence ID" value="NZ_LT906465.1"/>
</dbReference>
<dbReference type="Pfam" id="PF12680">
    <property type="entry name" value="SnoaL_2"/>
    <property type="match status" value="1"/>
</dbReference>
<dbReference type="SUPFAM" id="SSF54427">
    <property type="entry name" value="NTF2-like"/>
    <property type="match status" value="1"/>
</dbReference>
<dbReference type="EMBL" id="LT906465">
    <property type="protein sequence ID" value="SNV38040.1"/>
    <property type="molecule type" value="Genomic_DNA"/>
</dbReference>
<gene>
    <name evidence="2" type="ORF">SAMEA4412677_00737</name>
</gene>
<dbReference type="InterPro" id="IPR032710">
    <property type="entry name" value="NTF2-like_dom_sf"/>
</dbReference>
<organism evidence="2 3">
    <name type="scientific">Chryseobacterium taklimakanense</name>
    <dbReference type="NCBI Taxonomy" id="536441"/>
    <lineage>
        <taxon>Bacteria</taxon>
        <taxon>Pseudomonadati</taxon>
        <taxon>Bacteroidota</taxon>
        <taxon>Flavobacteriia</taxon>
        <taxon>Flavobacteriales</taxon>
        <taxon>Weeksellaceae</taxon>
        <taxon>Chryseobacterium group</taxon>
        <taxon>Chryseobacterium</taxon>
    </lineage>
</organism>
<sequence length="121" mass="13637">MENKAIVKQFIDNLFVNDDLAYETLSDDVTFNWPGFGMEDIVGKDNLRKFFSEDGPDKIIEQKINNLIAEGNTVIGDGTIVTERNGKVETSYFADVYTVENGKITKAHSYMVMDKSNEGQE</sequence>
<accession>A0A239WV73</accession>
<dbReference type="InterPro" id="IPR037401">
    <property type="entry name" value="SnoaL-like"/>
</dbReference>
<feature type="domain" description="SnoaL-like" evidence="1">
    <location>
        <begin position="22"/>
        <end position="106"/>
    </location>
</feature>
<evidence type="ECO:0000259" key="1">
    <source>
        <dbReference type="Pfam" id="PF12680"/>
    </source>
</evidence>
<evidence type="ECO:0000313" key="3">
    <source>
        <dbReference type="Proteomes" id="UP000215196"/>
    </source>
</evidence>
<dbReference type="Proteomes" id="UP000215196">
    <property type="component" value="Chromosome 1"/>
</dbReference>
<evidence type="ECO:0000313" key="2">
    <source>
        <dbReference type="EMBL" id="SNV38040.1"/>
    </source>
</evidence>
<dbReference type="GO" id="GO:0016787">
    <property type="term" value="F:hydrolase activity"/>
    <property type="evidence" value="ECO:0007669"/>
    <property type="project" value="UniProtKB-KW"/>
</dbReference>
<name>A0A239WV73_9FLAO</name>